<dbReference type="RefSeq" id="WP_338047857.1">
    <property type="nucleotide sequence ID" value="NZ_BAAAWZ010000004.1"/>
</dbReference>
<protein>
    <submittedName>
        <fullName evidence="2">DNA-binding transcriptional LysR family regulator</fullName>
    </submittedName>
</protein>
<name>A0A841D2K4_PLAVE</name>
<feature type="domain" description="LysR substrate-binding" evidence="1">
    <location>
        <begin position="2"/>
        <end position="60"/>
    </location>
</feature>
<accession>A0A841D2K4</accession>
<dbReference type="InterPro" id="IPR005119">
    <property type="entry name" value="LysR_subst-bd"/>
</dbReference>
<keyword evidence="2" id="KW-0238">DNA-binding</keyword>
<dbReference type="Pfam" id="PF03466">
    <property type="entry name" value="LysR_substrate"/>
    <property type="match status" value="1"/>
</dbReference>
<gene>
    <name evidence="2" type="ORF">FHS22_004188</name>
</gene>
<dbReference type="GO" id="GO:0003677">
    <property type="term" value="F:DNA binding"/>
    <property type="evidence" value="ECO:0007669"/>
    <property type="project" value="UniProtKB-KW"/>
</dbReference>
<organism evidence="2 3">
    <name type="scientific">Planomonospora venezuelensis</name>
    <dbReference type="NCBI Taxonomy" id="1999"/>
    <lineage>
        <taxon>Bacteria</taxon>
        <taxon>Bacillati</taxon>
        <taxon>Actinomycetota</taxon>
        <taxon>Actinomycetes</taxon>
        <taxon>Streptosporangiales</taxon>
        <taxon>Streptosporangiaceae</taxon>
        <taxon>Planomonospora</taxon>
    </lineage>
</organism>
<dbReference type="Proteomes" id="UP000562352">
    <property type="component" value="Unassembled WGS sequence"/>
</dbReference>
<evidence type="ECO:0000259" key="1">
    <source>
        <dbReference type="Pfam" id="PF03466"/>
    </source>
</evidence>
<dbReference type="AlphaFoldDB" id="A0A841D2K4"/>
<comment type="caution">
    <text evidence="2">The sequence shown here is derived from an EMBL/GenBank/DDBJ whole genome shotgun (WGS) entry which is preliminary data.</text>
</comment>
<keyword evidence="3" id="KW-1185">Reference proteome</keyword>
<dbReference type="SUPFAM" id="SSF53850">
    <property type="entry name" value="Periplasmic binding protein-like II"/>
    <property type="match status" value="1"/>
</dbReference>
<sequence length="64" mass="6443">MASGLGVGLIPRLGLDPSAAETVLVPVGPPRPARYVGVATPRTRRSPLAGAVTDALRQAAAAVR</sequence>
<evidence type="ECO:0000313" key="2">
    <source>
        <dbReference type="EMBL" id="MBB5964902.1"/>
    </source>
</evidence>
<proteinExistence type="predicted"/>
<evidence type="ECO:0000313" key="3">
    <source>
        <dbReference type="Proteomes" id="UP000562352"/>
    </source>
</evidence>
<reference evidence="2 3" key="1">
    <citation type="submission" date="2020-08" db="EMBL/GenBank/DDBJ databases">
        <title>Genomic Encyclopedia of Type Strains, Phase III (KMG-III): the genomes of soil and plant-associated and newly described type strains.</title>
        <authorList>
            <person name="Whitman W."/>
        </authorList>
    </citation>
    <scope>NUCLEOTIDE SEQUENCE [LARGE SCALE GENOMIC DNA]</scope>
    <source>
        <strain evidence="2 3">CECT 3303</strain>
    </source>
</reference>
<dbReference type="EMBL" id="JACHJJ010000014">
    <property type="protein sequence ID" value="MBB5964902.1"/>
    <property type="molecule type" value="Genomic_DNA"/>
</dbReference>